<dbReference type="PANTHER" id="PTHR13748">
    <property type="entry name" value="COBW-RELATED"/>
    <property type="match status" value="1"/>
</dbReference>
<dbReference type="SUPFAM" id="SSF52540">
    <property type="entry name" value="P-loop containing nucleoside triphosphate hydrolases"/>
    <property type="match status" value="1"/>
</dbReference>
<dbReference type="Pfam" id="PF07683">
    <property type="entry name" value="CobW_C"/>
    <property type="match status" value="1"/>
</dbReference>
<organism evidence="9 10">
    <name type="scientific">Kocuria varians</name>
    <name type="common">Micrococcus varians</name>
    <dbReference type="NCBI Taxonomy" id="1272"/>
    <lineage>
        <taxon>Bacteria</taxon>
        <taxon>Bacillati</taxon>
        <taxon>Actinomycetota</taxon>
        <taxon>Actinomycetes</taxon>
        <taxon>Micrococcales</taxon>
        <taxon>Micrococcaceae</taxon>
        <taxon>Kocuria</taxon>
    </lineage>
</organism>
<keyword evidence="2" id="KW-0378">Hydrolase</keyword>
<protein>
    <submittedName>
        <fullName evidence="9">Putative GTP-binding protein YjiA</fullName>
    </submittedName>
</protein>
<accession>A0A7D7L0I0</accession>
<keyword evidence="10" id="KW-1185">Reference proteome</keyword>
<reference evidence="10" key="1">
    <citation type="submission" date="2017-08" db="EMBL/GenBank/DDBJ databases">
        <title>Draft Genome Sequence of Kocuria varians 80.</title>
        <authorList>
            <person name="Minaev M."/>
            <person name="Kurbakov K.A."/>
            <person name="Solodovnikova G.I."/>
            <person name="Kuznetsova O.A."/>
            <person name="Lisitsyn A.B."/>
        </authorList>
    </citation>
    <scope>NUCLEOTIDE SEQUENCE [LARGE SCALE GENOMIC DNA]</scope>
    <source>
        <strain evidence="10">80</strain>
    </source>
</reference>
<dbReference type="InterPro" id="IPR011629">
    <property type="entry name" value="CobW-like_C"/>
</dbReference>
<sequence length="339" mass="35080">MSESVPVLILTGYLGAGKTTVLNHLLATAHARIGVVINDFGDVNVDAALVAGQVAEPVSIAGGCLCCIDDPRQLDDALRALARPGLDLDAVVIEGSGLAEPPALIQLVLASEVPGIRFGGLVEAVAAAHVAHAESGGWDLEQHVKAAAVVLLTKSDIAPPEELARTRERILAANPHTTVLDAPHGAVDPALFFDAAKHTVPEGAQLPLWEIGEAPGEHGHHGHEHHVHHRAVSLDVPAAVDPAALADLLEDPPTSVHRVKAIADVATPSGLRRFVAHSVAGYVTVERARRPAGEPPHSVVVAIGPDDAASSPVDLGALPAAEGDPAPSSPQLRRLTRFL</sequence>
<feature type="region of interest" description="Disordered" evidence="6">
    <location>
        <begin position="311"/>
        <end position="339"/>
    </location>
</feature>
<dbReference type="Gene3D" id="3.40.50.300">
    <property type="entry name" value="P-loop containing nucleotide triphosphate hydrolases"/>
    <property type="match status" value="1"/>
</dbReference>
<dbReference type="RefSeq" id="WP_094393692.1">
    <property type="nucleotide sequence ID" value="NZ_CP059343.1"/>
</dbReference>
<proteinExistence type="inferred from homology"/>
<dbReference type="KEGG" id="kvr:CIB50_0001608"/>
<dbReference type="InterPro" id="IPR027417">
    <property type="entry name" value="P-loop_NTPase"/>
</dbReference>
<dbReference type="GO" id="GO:0005737">
    <property type="term" value="C:cytoplasm"/>
    <property type="evidence" value="ECO:0007669"/>
    <property type="project" value="TreeGrafter"/>
</dbReference>
<dbReference type="EMBL" id="CP059343">
    <property type="protein sequence ID" value="QMS56887.1"/>
    <property type="molecule type" value="Genomic_DNA"/>
</dbReference>
<dbReference type="InterPro" id="IPR051316">
    <property type="entry name" value="Zinc-reg_GTPase_activator"/>
</dbReference>
<dbReference type="InterPro" id="IPR036627">
    <property type="entry name" value="CobW-likC_sf"/>
</dbReference>
<evidence type="ECO:0000256" key="2">
    <source>
        <dbReference type="ARBA" id="ARBA00022801"/>
    </source>
</evidence>
<evidence type="ECO:0000259" key="8">
    <source>
        <dbReference type="Pfam" id="PF07683"/>
    </source>
</evidence>
<keyword evidence="3" id="KW-0143">Chaperone</keyword>
<dbReference type="AlphaFoldDB" id="A0A7D7L0I0"/>
<reference evidence="9 10" key="2">
    <citation type="submission" date="2020-07" db="EMBL/GenBank/DDBJ databases">
        <title>Genome of starter culture bacteria Kocuria salsicia reveals its technological properties and safety for usage in meat industry.</title>
        <authorList>
            <person name="Michael M."/>
            <person name="Konstantin K."/>
            <person name="Evgenii K."/>
            <person name="Galina S."/>
            <person name="Oksana K."/>
            <person name="Andrei L."/>
        </authorList>
    </citation>
    <scope>NUCLEOTIDE SEQUENCE [LARGE SCALE GENOMIC DNA]</scope>
    <source>
        <strain evidence="9 10">80</strain>
    </source>
</reference>
<comment type="similarity">
    <text evidence="4">Belongs to the SIMIBI class G3E GTPase family. ZNG1 subfamily.</text>
</comment>
<name>A0A7D7L0I0_KOCVA</name>
<dbReference type="InterPro" id="IPR003495">
    <property type="entry name" value="CobW/HypB/UreG_nucleotide-bd"/>
</dbReference>
<evidence type="ECO:0000256" key="1">
    <source>
        <dbReference type="ARBA" id="ARBA00022741"/>
    </source>
</evidence>
<evidence type="ECO:0000256" key="4">
    <source>
        <dbReference type="ARBA" id="ARBA00034320"/>
    </source>
</evidence>
<feature type="domain" description="CobW/HypB/UreG nucleotide-binding" evidence="7">
    <location>
        <begin position="6"/>
        <end position="180"/>
    </location>
</feature>
<dbReference type="GO" id="GO:0000166">
    <property type="term" value="F:nucleotide binding"/>
    <property type="evidence" value="ECO:0007669"/>
    <property type="project" value="UniProtKB-KW"/>
</dbReference>
<keyword evidence="1" id="KW-0547">Nucleotide-binding</keyword>
<comment type="catalytic activity">
    <reaction evidence="5">
        <text>GTP + H2O = GDP + phosphate + H(+)</text>
        <dbReference type="Rhea" id="RHEA:19669"/>
        <dbReference type="ChEBI" id="CHEBI:15377"/>
        <dbReference type="ChEBI" id="CHEBI:15378"/>
        <dbReference type="ChEBI" id="CHEBI:37565"/>
        <dbReference type="ChEBI" id="CHEBI:43474"/>
        <dbReference type="ChEBI" id="CHEBI:58189"/>
    </reaction>
    <physiologicalReaction direction="left-to-right" evidence="5">
        <dbReference type="Rhea" id="RHEA:19670"/>
    </physiologicalReaction>
</comment>
<evidence type="ECO:0000313" key="10">
    <source>
        <dbReference type="Proteomes" id="UP000216825"/>
    </source>
</evidence>
<evidence type="ECO:0000256" key="3">
    <source>
        <dbReference type="ARBA" id="ARBA00023186"/>
    </source>
</evidence>
<evidence type="ECO:0000256" key="5">
    <source>
        <dbReference type="ARBA" id="ARBA00049117"/>
    </source>
</evidence>
<dbReference type="Pfam" id="PF02492">
    <property type="entry name" value="cobW"/>
    <property type="match status" value="1"/>
</dbReference>
<dbReference type="Proteomes" id="UP000216825">
    <property type="component" value="Chromosome"/>
</dbReference>
<dbReference type="PANTHER" id="PTHR13748:SF62">
    <property type="entry name" value="COBW DOMAIN-CONTAINING PROTEIN"/>
    <property type="match status" value="1"/>
</dbReference>
<feature type="domain" description="CobW C-terminal" evidence="8">
    <location>
        <begin position="231"/>
        <end position="305"/>
    </location>
</feature>
<evidence type="ECO:0000256" key="6">
    <source>
        <dbReference type="SAM" id="MobiDB-lite"/>
    </source>
</evidence>
<dbReference type="Gene3D" id="3.30.1220.10">
    <property type="entry name" value="CobW-like, C-terminal domain"/>
    <property type="match status" value="1"/>
</dbReference>
<evidence type="ECO:0000313" key="9">
    <source>
        <dbReference type="EMBL" id="QMS56887.1"/>
    </source>
</evidence>
<gene>
    <name evidence="9" type="primary">yjiA</name>
    <name evidence="9" type="ORF">CIB50_0001608</name>
</gene>
<dbReference type="GO" id="GO:0016787">
    <property type="term" value="F:hydrolase activity"/>
    <property type="evidence" value="ECO:0007669"/>
    <property type="project" value="UniProtKB-KW"/>
</dbReference>
<evidence type="ECO:0000259" key="7">
    <source>
        <dbReference type="Pfam" id="PF02492"/>
    </source>
</evidence>